<feature type="region of interest" description="Disordered" evidence="1">
    <location>
        <begin position="28"/>
        <end position="47"/>
    </location>
</feature>
<sequence length="128" mass="14052">MDQPDPANSPEEFDFDQFIADHPEMYPEEANASGQGANQVAKGDRGYTPSFGQAVVRSDYVSPWQIGVSREPSFVSNYPTPVMGSNAVNLALENTNKFSVDVNRATDLQFTSGFKIIEDKSKLGKKQS</sequence>
<reference evidence="2 3" key="1">
    <citation type="submission" date="2021-02" db="EMBL/GenBank/DDBJ databases">
        <title>Genome assembly of Pseudopithomyces chartarum.</title>
        <authorList>
            <person name="Jauregui R."/>
            <person name="Singh J."/>
            <person name="Voisey C."/>
        </authorList>
    </citation>
    <scope>NUCLEOTIDE SEQUENCE [LARGE SCALE GENOMIC DNA]</scope>
    <source>
        <strain evidence="2 3">AGR01</strain>
    </source>
</reference>
<dbReference type="EMBL" id="WVTA01000004">
    <property type="protein sequence ID" value="KAK3213555.1"/>
    <property type="molecule type" value="Genomic_DNA"/>
</dbReference>
<accession>A0AAN6M1L2</accession>
<comment type="caution">
    <text evidence="2">The sequence shown here is derived from an EMBL/GenBank/DDBJ whole genome shotgun (WGS) entry which is preliminary data.</text>
</comment>
<organism evidence="2 3">
    <name type="scientific">Pseudopithomyces chartarum</name>
    <dbReference type="NCBI Taxonomy" id="1892770"/>
    <lineage>
        <taxon>Eukaryota</taxon>
        <taxon>Fungi</taxon>
        <taxon>Dikarya</taxon>
        <taxon>Ascomycota</taxon>
        <taxon>Pezizomycotina</taxon>
        <taxon>Dothideomycetes</taxon>
        <taxon>Pleosporomycetidae</taxon>
        <taxon>Pleosporales</taxon>
        <taxon>Massarineae</taxon>
        <taxon>Didymosphaeriaceae</taxon>
        <taxon>Pseudopithomyces</taxon>
    </lineage>
</organism>
<gene>
    <name evidence="2" type="ORF">GRF29_28g252600</name>
</gene>
<dbReference type="Proteomes" id="UP001280581">
    <property type="component" value="Unassembled WGS sequence"/>
</dbReference>
<keyword evidence="3" id="KW-1185">Reference proteome</keyword>
<protein>
    <submittedName>
        <fullName evidence="2">Uncharacterized protein</fullName>
    </submittedName>
</protein>
<name>A0AAN6M1L2_9PLEO</name>
<proteinExistence type="predicted"/>
<evidence type="ECO:0000313" key="3">
    <source>
        <dbReference type="Proteomes" id="UP001280581"/>
    </source>
</evidence>
<evidence type="ECO:0000313" key="2">
    <source>
        <dbReference type="EMBL" id="KAK3213555.1"/>
    </source>
</evidence>
<dbReference type="AlphaFoldDB" id="A0AAN6M1L2"/>
<evidence type="ECO:0000256" key="1">
    <source>
        <dbReference type="SAM" id="MobiDB-lite"/>
    </source>
</evidence>